<keyword evidence="5" id="KW-1185">Reference proteome</keyword>
<keyword evidence="3" id="KW-1133">Transmembrane helix</keyword>
<evidence type="ECO:0000313" key="5">
    <source>
        <dbReference type="Proteomes" id="UP000494165"/>
    </source>
</evidence>
<gene>
    <name evidence="4" type="ORF">CLODIP_2_CD04291</name>
</gene>
<reference evidence="4 5" key="1">
    <citation type="submission" date="2020-04" db="EMBL/GenBank/DDBJ databases">
        <authorList>
            <person name="Alioto T."/>
            <person name="Alioto T."/>
            <person name="Gomez Garrido J."/>
        </authorList>
    </citation>
    <scope>NUCLEOTIDE SEQUENCE [LARGE SCALE GENOMIC DNA]</scope>
</reference>
<accession>A0A8S1CDU5</accession>
<dbReference type="Proteomes" id="UP000494165">
    <property type="component" value="Unassembled WGS sequence"/>
</dbReference>
<proteinExistence type="predicted"/>
<name>A0A8S1CDU5_9INSE</name>
<keyword evidence="3" id="KW-0472">Membrane</keyword>
<feature type="coiled-coil region" evidence="1">
    <location>
        <begin position="39"/>
        <end position="94"/>
    </location>
</feature>
<dbReference type="EMBL" id="CADEPI010000029">
    <property type="protein sequence ID" value="CAB3367184.1"/>
    <property type="molecule type" value="Genomic_DNA"/>
</dbReference>
<feature type="transmembrane region" description="Helical" evidence="3">
    <location>
        <begin position="16"/>
        <end position="34"/>
    </location>
</feature>
<feature type="compositionally biased region" description="Low complexity" evidence="2">
    <location>
        <begin position="192"/>
        <end position="205"/>
    </location>
</feature>
<evidence type="ECO:0000313" key="4">
    <source>
        <dbReference type="EMBL" id="CAB3367184.1"/>
    </source>
</evidence>
<dbReference type="OrthoDB" id="10072022at2759"/>
<protein>
    <submittedName>
        <fullName evidence="4">Uncharacterized protein</fullName>
    </submittedName>
</protein>
<evidence type="ECO:0000256" key="1">
    <source>
        <dbReference type="SAM" id="Coils"/>
    </source>
</evidence>
<feature type="compositionally biased region" description="Low complexity" evidence="2">
    <location>
        <begin position="257"/>
        <end position="267"/>
    </location>
</feature>
<comment type="caution">
    <text evidence="4">The sequence shown here is derived from an EMBL/GenBank/DDBJ whole genome shotgun (WGS) entry which is preliminary data.</text>
</comment>
<keyword evidence="3" id="KW-0812">Transmembrane</keyword>
<evidence type="ECO:0000256" key="2">
    <source>
        <dbReference type="SAM" id="MobiDB-lite"/>
    </source>
</evidence>
<dbReference type="AlphaFoldDB" id="A0A8S1CDU5"/>
<feature type="region of interest" description="Disordered" evidence="2">
    <location>
        <begin position="177"/>
        <end position="295"/>
    </location>
</feature>
<feature type="compositionally biased region" description="Basic and acidic residues" evidence="2">
    <location>
        <begin position="242"/>
        <end position="252"/>
    </location>
</feature>
<evidence type="ECO:0000256" key="3">
    <source>
        <dbReference type="SAM" id="Phobius"/>
    </source>
</evidence>
<keyword evidence="1" id="KW-0175">Coiled coil</keyword>
<organism evidence="4 5">
    <name type="scientific">Cloeon dipterum</name>
    <dbReference type="NCBI Taxonomy" id="197152"/>
    <lineage>
        <taxon>Eukaryota</taxon>
        <taxon>Metazoa</taxon>
        <taxon>Ecdysozoa</taxon>
        <taxon>Arthropoda</taxon>
        <taxon>Hexapoda</taxon>
        <taxon>Insecta</taxon>
        <taxon>Pterygota</taxon>
        <taxon>Palaeoptera</taxon>
        <taxon>Ephemeroptera</taxon>
        <taxon>Pisciforma</taxon>
        <taxon>Baetidae</taxon>
        <taxon>Cloeon</taxon>
    </lineage>
</organism>
<sequence length="295" mass="32246">MGLDSMRGTHGRCPPLLVGGLLVVAFIMTCNWWSSSTQNMELLKQLDELAEQLRRCNDDKDQSMQLRLSVEGRLKSTEEELAQLRVRLEQQDINADDTRKSLQDKDAEIGTLKTAAEAAKNAAKLCTTELESLKKVSQSQEEVIKSLKIEKDELAKQKEERRKDAEKLKTDLEKVTSELNNLKASQPAPGTPNVAAKVAPASAANTKSKAADLNADEKDEDNAKEREDPINNNEAVDAAAADDERFDNKNTNDEADNNNLPDANPAEDSVDQMAQAIQQDNNNGGGVAPAPPAKP</sequence>